<comment type="catalytic activity">
    <reaction evidence="8">
        <text>2 R'C(R)SH + O2 = R'C(R)S-S(R)CR' + H2O2</text>
        <dbReference type="Rhea" id="RHEA:17357"/>
        <dbReference type="ChEBI" id="CHEBI:15379"/>
        <dbReference type="ChEBI" id="CHEBI:16240"/>
        <dbReference type="ChEBI" id="CHEBI:16520"/>
        <dbReference type="ChEBI" id="CHEBI:17412"/>
        <dbReference type="EC" id="1.8.3.2"/>
    </reaction>
</comment>
<evidence type="ECO:0000256" key="8">
    <source>
        <dbReference type="RuleBase" id="RU371123"/>
    </source>
</evidence>
<reference evidence="12" key="1">
    <citation type="submission" date="2016-07" db="EMBL/GenBank/DDBJ databases">
        <title>Multiple horizontal gene transfer events from other fungi enriched the ability of initially mycotrophic Trichoderma (Ascomycota) to feed on dead plant biomass.</title>
        <authorList>
            <consortium name="DOE Joint Genome Institute"/>
            <person name="Atanasova L."/>
            <person name="Chenthamara K."/>
            <person name="Zhang J."/>
            <person name="Grujic M."/>
            <person name="Henrissat B."/>
            <person name="Kuo A."/>
            <person name="Aerts A."/>
            <person name="Salamov A."/>
            <person name="Lipzen A."/>
            <person name="Labutti K."/>
            <person name="Barry K."/>
            <person name="Miao Y."/>
            <person name="Rahimi M.J."/>
            <person name="Shen Q."/>
            <person name="Grigoriev I.V."/>
            <person name="Kubicek C.P."/>
            <person name="Druzhinina I.S."/>
        </authorList>
    </citation>
    <scope>NUCLEOTIDE SEQUENCE [LARGE SCALE GENOMIC DNA]</scope>
    <source>
        <strain evidence="12">TUCIM 6016</strain>
    </source>
</reference>
<evidence type="ECO:0000313" key="12">
    <source>
        <dbReference type="Proteomes" id="UP000241546"/>
    </source>
</evidence>
<evidence type="ECO:0000256" key="7">
    <source>
        <dbReference type="ARBA" id="ARBA00023157"/>
    </source>
</evidence>
<dbReference type="EC" id="1.8.3.2" evidence="8"/>
<keyword evidence="3 8" id="KW-0285">Flavoprotein</keyword>
<feature type="compositionally biased region" description="Low complexity" evidence="9">
    <location>
        <begin position="11"/>
        <end position="24"/>
    </location>
</feature>
<dbReference type="PANTHER" id="PTHR12645">
    <property type="entry name" value="ALR/ERV"/>
    <property type="match status" value="1"/>
</dbReference>
<evidence type="ECO:0000256" key="2">
    <source>
        <dbReference type="ARBA" id="ARBA00004569"/>
    </source>
</evidence>
<evidence type="ECO:0000256" key="5">
    <source>
        <dbReference type="ARBA" id="ARBA00023002"/>
    </source>
</evidence>
<evidence type="ECO:0000256" key="9">
    <source>
        <dbReference type="SAM" id="MobiDB-lite"/>
    </source>
</evidence>
<dbReference type="SUPFAM" id="SSF69000">
    <property type="entry name" value="FAD-dependent thiol oxidase"/>
    <property type="match status" value="1"/>
</dbReference>
<dbReference type="GO" id="GO:0050660">
    <property type="term" value="F:flavin adenine dinucleotide binding"/>
    <property type="evidence" value="ECO:0007669"/>
    <property type="project" value="TreeGrafter"/>
</dbReference>
<dbReference type="Gene3D" id="1.20.120.310">
    <property type="entry name" value="ERV/ALR sulfhydryl oxidase domain"/>
    <property type="match status" value="1"/>
</dbReference>
<dbReference type="InterPro" id="IPR017905">
    <property type="entry name" value="ERV/ALR_sulphydryl_oxidase"/>
</dbReference>
<keyword evidence="6" id="KW-0496">Mitochondrion</keyword>
<dbReference type="Proteomes" id="UP000241546">
    <property type="component" value="Unassembled WGS sequence"/>
</dbReference>
<dbReference type="InterPro" id="IPR036774">
    <property type="entry name" value="ERV/ALR_sulphydryl_oxid_sf"/>
</dbReference>
<dbReference type="FunFam" id="1.20.120.310:FF:000003">
    <property type="entry name" value="Sulfhydryl oxidase"/>
    <property type="match status" value="1"/>
</dbReference>
<dbReference type="OrthoDB" id="17199at2759"/>
<dbReference type="PROSITE" id="PS51324">
    <property type="entry name" value="ERV_ALR"/>
    <property type="match status" value="1"/>
</dbReference>
<proteinExistence type="predicted"/>
<dbReference type="InterPro" id="IPR039799">
    <property type="entry name" value="ALR/ERV"/>
</dbReference>
<comment type="cofactor">
    <cofactor evidence="1 8">
        <name>FAD</name>
        <dbReference type="ChEBI" id="CHEBI:57692"/>
    </cofactor>
</comment>
<dbReference type="GO" id="GO:0016971">
    <property type="term" value="F:flavin-dependent sulfhydryl oxidase activity"/>
    <property type="evidence" value="ECO:0007669"/>
    <property type="project" value="InterPro"/>
</dbReference>
<dbReference type="RefSeq" id="XP_024745789.1">
    <property type="nucleotide sequence ID" value="XM_024891710.1"/>
</dbReference>
<evidence type="ECO:0000313" key="11">
    <source>
        <dbReference type="EMBL" id="PTB62469.1"/>
    </source>
</evidence>
<dbReference type="Gene3D" id="4.10.320.60">
    <property type="match status" value="1"/>
</dbReference>
<gene>
    <name evidence="11" type="ORF">BBK36DRAFT_1129182</name>
</gene>
<dbReference type="AlphaFoldDB" id="A0A2T4AZH3"/>
<sequence>MAEEASSFRDATAAASGPGLAAASDSVAAEQQPKRIPKGVVLGKDGKPCRSCTSFASWAAQAKQTTKKDAPAGSSAVSTTTSGPPPDCPPDVETLGRSTWTLLHSIAATYPEQPSRTQQSDLLSFVGLFSKLYPCWVCAEDFQGYMARQRPQVSSRDEFAQWLCRAHNDVNRKLGKPEFDCSKVDERWRTGWKDGRCD</sequence>
<feature type="region of interest" description="Disordered" evidence="9">
    <location>
        <begin position="63"/>
        <end position="94"/>
    </location>
</feature>
<dbReference type="PANTHER" id="PTHR12645:SF0">
    <property type="entry name" value="FAD-LINKED SULFHYDRYL OXIDASE ALR"/>
    <property type="match status" value="1"/>
</dbReference>
<evidence type="ECO:0000256" key="1">
    <source>
        <dbReference type="ARBA" id="ARBA00001974"/>
    </source>
</evidence>
<keyword evidence="7" id="KW-1015">Disulfide bond</keyword>
<feature type="compositionally biased region" description="Low complexity" evidence="9">
    <location>
        <begin position="71"/>
        <end position="82"/>
    </location>
</feature>
<feature type="region of interest" description="Disordered" evidence="9">
    <location>
        <begin position="1"/>
        <end position="47"/>
    </location>
</feature>
<dbReference type="GeneID" id="36599828"/>
<dbReference type="GO" id="GO:0005758">
    <property type="term" value="C:mitochondrial intermembrane space"/>
    <property type="evidence" value="ECO:0007669"/>
    <property type="project" value="UniProtKB-SubCell"/>
</dbReference>
<dbReference type="Pfam" id="PF04777">
    <property type="entry name" value="Evr1_Alr"/>
    <property type="match status" value="1"/>
</dbReference>
<evidence type="ECO:0000256" key="4">
    <source>
        <dbReference type="ARBA" id="ARBA00022827"/>
    </source>
</evidence>
<comment type="subcellular location">
    <subcellularLocation>
        <location evidence="2">Mitochondrion intermembrane space</location>
    </subcellularLocation>
</comment>
<evidence type="ECO:0000256" key="3">
    <source>
        <dbReference type="ARBA" id="ARBA00022630"/>
    </source>
</evidence>
<keyword evidence="4 8" id="KW-0274">FAD</keyword>
<evidence type="ECO:0000256" key="6">
    <source>
        <dbReference type="ARBA" id="ARBA00023128"/>
    </source>
</evidence>
<accession>A0A2T4AZH3</accession>
<feature type="domain" description="ERV/ALR sulfhydryl oxidase" evidence="10">
    <location>
        <begin position="88"/>
        <end position="188"/>
    </location>
</feature>
<protein>
    <recommendedName>
        <fullName evidence="8">Sulfhydryl oxidase</fullName>
        <ecNumber evidence="8">1.8.3.2</ecNumber>
    </recommendedName>
</protein>
<organism evidence="11 12">
    <name type="scientific">Trichoderma citrinoviride</name>
    <dbReference type="NCBI Taxonomy" id="58853"/>
    <lineage>
        <taxon>Eukaryota</taxon>
        <taxon>Fungi</taxon>
        <taxon>Dikarya</taxon>
        <taxon>Ascomycota</taxon>
        <taxon>Pezizomycotina</taxon>
        <taxon>Sordariomycetes</taxon>
        <taxon>Hypocreomycetidae</taxon>
        <taxon>Hypocreales</taxon>
        <taxon>Hypocreaceae</taxon>
        <taxon>Trichoderma</taxon>
    </lineage>
</organism>
<dbReference type="EMBL" id="KZ680223">
    <property type="protein sequence ID" value="PTB62469.1"/>
    <property type="molecule type" value="Genomic_DNA"/>
</dbReference>
<name>A0A2T4AZH3_9HYPO</name>
<keyword evidence="5 8" id="KW-0560">Oxidoreductase</keyword>
<keyword evidence="12" id="KW-1185">Reference proteome</keyword>
<dbReference type="FunFam" id="4.10.320.60:FF:000002">
    <property type="entry name" value="Sulfhydryl oxidase"/>
    <property type="match status" value="1"/>
</dbReference>
<evidence type="ECO:0000259" key="10">
    <source>
        <dbReference type="PROSITE" id="PS51324"/>
    </source>
</evidence>